<dbReference type="AlphaFoldDB" id="A0A106PDK0"/>
<reference evidence="5 6" key="1">
    <citation type="submission" date="2015-11" db="EMBL/GenBank/DDBJ databases">
        <title>Expanding the genomic diversity of Burkholderia species for the development of highly accurate diagnostics.</title>
        <authorList>
            <person name="Sahl J."/>
            <person name="Keim P."/>
            <person name="Wagner D."/>
        </authorList>
    </citation>
    <scope>NUCLEOTIDE SEQUENCE [LARGE SCALE GENOMIC DNA]</scope>
    <source>
        <strain evidence="5 6">MSMB1960WGS</strain>
    </source>
</reference>
<evidence type="ECO:0000313" key="5">
    <source>
        <dbReference type="EMBL" id="KWA66280.1"/>
    </source>
</evidence>
<feature type="domain" description="RsbT co-antagonist protein RsbRD N-terminal" evidence="3">
    <location>
        <begin position="33"/>
        <end position="165"/>
    </location>
</feature>
<dbReference type="PANTHER" id="PTHR33744">
    <property type="entry name" value="CARBOHYDRATE DIACID REGULATOR"/>
    <property type="match status" value="1"/>
</dbReference>
<comment type="caution">
    <text evidence="5">The sequence shown here is derived from an EMBL/GenBank/DDBJ whole genome shotgun (WGS) entry which is preliminary data.</text>
</comment>
<dbReference type="PANTHER" id="PTHR33744:SF1">
    <property type="entry name" value="DNA-BINDING TRANSCRIPTIONAL ACTIVATOR ADER"/>
    <property type="match status" value="1"/>
</dbReference>
<sequence>MTPVDVPATSALMRDSVRALAADPSTIIERTYAALTRIGGYDGLTSAMRKDIMDSIEVSQRLWFESVATGTFPSSTELEGLREFGRRRVHQGIPLSALLRAFWVGPRELWRVCAELGSQHDDLRDELLFVLSPYLMEYFDYMVQLISQAYLDEQYRQARWRDALRQQLHEIVFSHVADDDAFRKATKALGLDHASPRIALAVDCDRLDRGAMRSDGERERVVLSAARYLKCRKDDVVDVWHRDRLVIWAPCDPGEAASASDRRVQACMTAWLDGAGGIGAIGMGLSGVGAKGWATSADEAIRALDAGRHRGGDGKLHRYSDIVIGECIRSDGSALDYLLSLMRELSGEQDLILTLETFFANLQRRKVTAAALGIHPNTLDHRLERIENILGARLDDAAWIAKLDIALKLHGMGERGR</sequence>
<dbReference type="EMBL" id="LPHB01000022">
    <property type="protein sequence ID" value="KWA66280.1"/>
    <property type="molecule type" value="Genomic_DNA"/>
</dbReference>
<organism evidence="5">
    <name type="scientific">Burkholderia stagnalis</name>
    <dbReference type="NCBI Taxonomy" id="1503054"/>
    <lineage>
        <taxon>Bacteria</taxon>
        <taxon>Pseudomonadati</taxon>
        <taxon>Pseudomonadota</taxon>
        <taxon>Betaproteobacteria</taxon>
        <taxon>Burkholderiales</taxon>
        <taxon>Burkholderiaceae</taxon>
        <taxon>Burkholderia</taxon>
        <taxon>Burkholderia cepacia complex</taxon>
    </lineage>
</organism>
<evidence type="ECO:0000256" key="1">
    <source>
        <dbReference type="ARBA" id="ARBA00006754"/>
    </source>
</evidence>
<dbReference type="InterPro" id="IPR051448">
    <property type="entry name" value="CdaR-like_regulators"/>
</dbReference>
<comment type="similarity">
    <text evidence="1">Belongs to the CdaR family.</text>
</comment>
<name>A0A106PDK0_9BURK</name>
<gene>
    <name evidence="5" type="ORF">WT44_00085</name>
</gene>
<evidence type="ECO:0000313" key="6">
    <source>
        <dbReference type="Proteomes" id="UP000068603"/>
    </source>
</evidence>
<dbReference type="InterPro" id="IPR041522">
    <property type="entry name" value="CdaR_GGDEF"/>
</dbReference>
<protein>
    <submittedName>
        <fullName evidence="5">PucR family transcriptional regulator</fullName>
    </submittedName>
</protein>
<dbReference type="InterPro" id="IPR042070">
    <property type="entry name" value="PucR_C-HTH_sf"/>
</dbReference>
<feature type="domain" description="CdaR GGDEF-like" evidence="4">
    <location>
        <begin position="178"/>
        <end position="306"/>
    </location>
</feature>
<evidence type="ECO:0000259" key="4">
    <source>
        <dbReference type="Pfam" id="PF17853"/>
    </source>
</evidence>
<dbReference type="Pfam" id="PF14361">
    <property type="entry name" value="RsbRD_N"/>
    <property type="match status" value="1"/>
</dbReference>
<proteinExistence type="inferred from homology"/>
<dbReference type="Gene3D" id="1.10.10.2840">
    <property type="entry name" value="PucR C-terminal helix-turn-helix domain"/>
    <property type="match status" value="1"/>
</dbReference>
<dbReference type="Pfam" id="PF13556">
    <property type="entry name" value="HTH_30"/>
    <property type="match status" value="1"/>
</dbReference>
<dbReference type="InterPro" id="IPR025736">
    <property type="entry name" value="PucR_C-HTH_dom"/>
</dbReference>
<dbReference type="Proteomes" id="UP000068603">
    <property type="component" value="Unassembled WGS sequence"/>
</dbReference>
<feature type="domain" description="PucR C-terminal helix-turn-helix" evidence="2">
    <location>
        <begin position="351"/>
        <end position="409"/>
    </location>
</feature>
<accession>A0A106PDK0</accession>
<evidence type="ECO:0000259" key="3">
    <source>
        <dbReference type="Pfam" id="PF14361"/>
    </source>
</evidence>
<evidence type="ECO:0000259" key="2">
    <source>
        <dbReference type="Pfam" id="PF13556"/>
    </source>
</evidence>
<dbReference type="InterPro" id="IPR025751">
    <property type="entry name" value="RsbRD_N_dom"/>
</dbReference>
<dbReference type="Pfam" id="PF17853">
    <property type="entry name" value="GGDEF_2"/>
    <property type="match status" value="1"/>
</dbReference>
<dbReference type="RefSeq" id="WP_060149373.1">
    <property type="nucleotide sequence ID" value="NZ_LPGD01000049.1"/>
</dbReference>